<dbReference type="PANTHER" id="PTHR21824:SF4">
    <property type="entry name" value="TRANSMEMBRANE PROTEIN 177"/>
    <property type="match status" value="1"/>
</dbReference>
<protein>
    <recommendedName>
        <fullName evidence="3">Transmembrane protein 177</fullName>
    </recommendedName>
</protein>
<gene>
    <name evidence="5" type="ORF">PECUL_23A037020</name>
</gene>
<keyword evidence="4" id="KW-1133">Transmembrane helix</keyword>
<dbReference type="PANTHER" id="PTHR21824">
    <property type="entry name" value="TRANSMEMBRANE PROTEIN 177"/>
    <property type="match status" value="1"/>
</dbReference>
<dbReference type="Proteomes" id="UP001295444">
    <property type="component" value="Chromosome 07"/>
</dbReference>
<dbReference type="AlphaFoldDB" id="A0AAD1SMY5"/>
<sequence>MNMASPFISRLLVFTQRYRGRLLAISCTGLFTASISYHVFPEQTFRRLYQSWSKGEPVELSNKLQTLFQDVLQEACIASPSGYTPFAAFGFHPVSAGLPLLPGRCLIGIPANYNTNEAGGPGIVDRVLLVNGKEVVWDSEIGAHLKASLILSTEAQKFALAREALYAQNNSPVIKASVAPACLSGVCLCGVAVKQLLGIYSGPVVLRGLYNMGALLLGFVVYFLCDDAISQWLDYRTDRQVAAISKSYAQGGLEFYDKILARNRSLRTLMGKQGETMYAPSGNLFPKHYFRVKHTPYTARRHRIQQDLNIQGE</sequence>
<accession>A0AAD1SMY5</accession>
<keyword evidence="4 5" id="KW-0812">Transmembrane</keyword>
<evidence type="ECO:0000313" key="5">
    <source>
        <dbReference type="EMBL" id="CAH2305092.1"/>
    </source>
</evidence>
<comment type="similarity">
    <text evidence="2">Belongs to the TMEM177 family.</text>
</comment>
<reference evidence="5" key="1">
    <citation type="submission" date="2022-03" db="EMBL/GenBank/DDBJ databases">
        <authorList>
            <person name="Alioto T."/>
            <person name="Alioto T."/>
            <person name="Gomez Garrido J."/>
        </authorList>
    </citation>
    <scope>NUCLEOTIDE SEQUENCE</scope>
</reference>
<comment type="function">
    <text evidence="1">Plays a role in the early steps of cytochrome c oxidase subunit II (MT-CO2/COX2) maturation and is required for the stabilization of COX20 and the newly synthesized MT-CO2/COX2 protein.</text>
</comment>
<name>A0AAD1SMY5_PELCU</name>
<dbReference type="GO" id="GO:0016020">
    <property type="term" value="C:membrane"/>
    <property type="evidence" value="ECO:0007669"/>
    <property type="project" value="TreeGrafter"/>
</dbReference>
<feature type="transmembrane region" description="Helical" evidence="4">
    <location>
        <begin position="20"/>
        <end position="40"/>
    </location>
</feature>
<dbReference type="EMBL" id="OW240918">
    <property type="protein sequence ID" value="CAH2305092.1"/>
    <property type="molecule type" value="Genomic_DNA"/>
</dbReference>
<dbReference type="InterPro" id="IPR026620">
    <property type="entry name" value="TMEM177"/>
</dbReference>
<evidence type="ECO:0000256" key="4">
    <source>
        <dbReference type="SAM" id="Phobius"/>
    </source>
</evidence>
<evidence type="ECO:0000256" key="2">
    <source>
        <dbReference type="ARBA" id="ARBA00005794"/>
    </source>
</evidence>
<evidence type="ECO:0000256" key="3">
    <source>
        <dbReference type="ARBA" id="ARBA00014595"/>
    </source>
</evidence>
<evidence type="ECO:0000256" key="1">
    <source>
        <dbReference type="ARBA" id="ARBA00003998"/>
    </source>
</evidence>
<keyword evidence="4" id="KW-0472">Membrane</keyword>
<proteinExistence type="inferred from homology"/>
<organism evidence="5 6">
    <name type="scientific">Pelobates cultripes</name>
    <name type="common">Western spadefoot toad</name>
    <dbReference type="NCBI Taxonomy" id="61616"/>
    <lineage>
        <taxon>Eukaryota</taxon>
        <taxon>Metazoa</taxon>
        <taxon>Chordata</taxon>
        <taxon>Craniata</taxon>
        <taxon>Vertebrata</taxon>
        <taxon>Euteleostomi</taxon>
        <taxon>Amphibia</taxon>
        <taxon>Batrachia</taxon>
        <taxon>Anura</taxon>
        <taxon>Pelobatoidea</taxon>
        <taxon>Pelobatidae</taxon>
        <taxon>Pelobates</taxon>
    </lineage>
</organism>
<evidence type="ECO:0000313" key="6">
    <source>
        <dbReference type="Proteomes" id="UP001295444"/>
    </source>
</evidence>
<keyword evidence="6" id="KW-1185">Reference proteome</keyword>